<dbReference type="Proteomes" id="UP000596661">
    <property type="component" value="Chromosome 5"/>
</dbReference>
<keyword evidence="3" id="KW-0479">Metal-binding</keyword>
<dbReference type="GO" id="GO:0016102">
    <property type="term" value="P:diterpenoid biosynthetic process"/>
    <property type="evidence" value="ECO:0007669"/>
    <property type="project" value="InterPro"/>
</dbReference>
<sequence>MQCIAFHQFASSSSLPIWSSIDNRFTPKTSITSISKPKPKLKSKSNLKSRSRSSTCYPIQCTVVDNPSSTITNNSDRRSANYGPPIWSFDFVQSLPIQYKGESYTSRLNKLEKDVKRMLIGVENSLAQLELIDTIQRLGISYRFENEIISILKEKFTNNNNNPNPINYDLYATALQFRLLRQYGFEVPQEIFNNFKNHKTGEFKANISNDIMGALGLYEASFHGKKGESILEEARIFTTKCLKKYKLMSSSNNNNMTLISLLVNHALEMPLQWRITRSEAKWFIEEIYERKQDMNPTLLEFAKLDFNMLQSTYQEELKVLSRWWKDSKLGEKLPFVRDRLVECFLWQVGVRFEPQFSYFRIMDTKLYVLLTIIDDMHDIYGTLEELQLFTNALQRWDLKELDKLPDYMKTAFYFTYNFTNELAFDVLQEHGFVHIEYFKKLMVELCKHHLQEAKWFYSGYKPTLQEYVENGWLSVGGQVILMHAYFAFTNPVTKEALECLKDGHPNIVRHASIILRLADDLGTLSDELKRGDVPKSIQCYMHDTGASEDEAREHIKYLISESWKEMNNEDGNINSFFSNEFVQVCKNLGRASQFMYQYGDGHASQNNLSKERVLGLIITPIPM</sequence>
<evidence type="ECO:0000256" key="6">
    <source>
        <dbReference type="SAM" id="MobiDB-lite"/>
    </source>
</evidence>
<dbReference type="InterPro" id="IPR034741">
    <property type="entry name" value="Terpene_cyclase-like_1_C"/>
</dbReference>
<keyword evidence="10" id="KW-1185">Reference proteome</keyword>
<proteinExistence type="predicted"/>
<dbReference type="Pfam" id="PF01397">
    <property type="entry name" value="Terpene_synth"/>
    <property type="match status" value="1"/>
</dbReference>
<evidence type="ECO:0008006" key="11">
    <source>
        <dbReference type="Google" id="ProtNLM"/>
    </source>
</evidence>
<accession>A0AB10JIE7</accession>
<dbReference type="Gramene" id="novel_model_4026_5bd9a17a.2.5bd9b139">
    <property type="protein sequence ID" value="cds.novel_model_4026_5bd9a17a.2.5bd9b139"/>
    <property type="gene ID" value="novel_gene_2176_5bd9a17a"/>
</dbReference>
<feature type="domain" description="Terpene synthase metal-binding" evidence="8">
    <location>
        <begin position="325"/>
        <end position="565"/>
    </location>
</feature>
<dbReference type="GO" id="GO:0000287">
    <property type="term" value="F:magnesium ion binding"/>
    <property type="evidence" value="ECO:0007669"/>
    <property type="project" value="InterPro"/>
</dbReference>
<dbReference type="CDD" id="cd00684">
    <property type="entry name" value="Terpene_cyclase_plant_C1"/>
    <property type="match status" value="1"/>
</dbReference>
<dbReference type="SFLD" id="SFLDS00005">
    <property type="entry name" value="Isoprenoid_Synthase_Type_I"/>
    <property type="match status" value="1"/>
</dbReference>
<dbReference type="GO" id="GO:0010333">
    <property type="term" value="F:terpene synthase activity"/>
    <property type="evidence" value="ECO:0007669"/>
    <property type="project" value="InterPro"/>
</dbReference>
<name>A0AB10JIE7_CANSA</name>
<dbReference type="SMR" id="A0AB10JIE7"/>
<dbReference type="InterPro" id="IPR005630">
    <property type="entry name" value="Terpene_synthase_metal-bd"/>
</dbReference>
<feature type="region of interest" description="Disordered" evidence="6">
    <location>
        <begin position="29"/>
        <end position="52"/>
    </location>
</feature>
<dbReference type="InterPro" id="IPR044814">
    <property type="entry name" value="Terpene_cyclase_plant_C1"/>
</dbReference>
<dbReference type="GeneID" id="115716064"/>
<dbReference type="FunFam" id="1.10.600.10:FF:000007">
    <property type="entry name" value="Isoprene synthase, chloroplastic"/>
    <property type="match status" value="1"/>
</dbReference>
<evidence type="ECO:0000256" key="3">
    <source>
        <dbReference type="ARBA" id="ARBA00022723"/>
    </source>
</evidence>
<evidence type="ECO:0000256" key="4">
    <source>
        <dbReference type="ARBA" id="ARBA00022842"/>
    </source>
</evidence>
<dbReference type="InterPro" id="IPR050148">
    <property type="entry name" value="Terpene_synthase-like"/>
</dbReference>
<evidence type="ECO:0000259" key="8">
    <source>
        <dbReference type="Pfam" id="PF03936"/>
    </source>
</evidence>
<dbReference type="AlphaFoldDB" id="A0AB10JIE7"/>
<dbReference type="SFLD" id="SFLDG01019">
    <property type="entry name" value="Terpene_Cyclase_Like_1_C_Termi"/>
    <property type="match status" value="1"/>
</dbReference>
<evidence type="ECO:0000256" key="2">
    <source>
        <dbReference type="ARBA" id="ARBA00004721"/>
    </source>
</evidence>
<evidence type="ECO:0000313" key="9">
    <source>
        <dbReference type="EnsemblPlants" id="cds.novel_model_4026_5bd9a17a.2.5bd9b139"/>
    </source>
</evidence>
<dbReference type="EnsemblPlants" id="novel_model_4026_5bd9a17a.2.5bd9b139">
    <property type="protein sequence ID" value="cds.novel_model_4026_5bd9a17a.2.5bd9b139"/>
    <property type="gene ID" value="novel_gene_2176_5bd9a17a"/>
</dbReference>
<dbReference type="Pfam" id="PF03936">
    <property type="entry name" value="Terpene_synth_C"/>
    <property type="match status" value="1"/>
</dbReference>
<dbReference type="SUPFAM" id="SSF48239">
    <property type="entry name" value="Terpenoid cyclases/Protein prenyltransferases"/>
    <property type="match status" value="1"/>
</dbReference>
<keyword evidence="5" id="KW-0456">Lyase</keyword>
<comment type="cofactor">
    <cofactor evidence="1">
        <name>Mg(2+)</name>
        <dbReference type="ChEBI" id="CHEBI:18420"/>
    </cofactor>
</comment>
<dbReference type="RefSeq" id="NP_001384867.1">
    <property type="nucleotide sequence ID" value="NM_001397938.1"/>
</dbReference>
<dbReference type="EMBL" id="UZAU01000409">
    <property type="status" value="NOT_ANNOTATED_CDS"/>
    <property type="molecule type" value="Genomic_DNA"/>
</dbReference>
<dbReference type="PANTHER" id="PTHR31225:SF9">
    <property type="entry name" value="TERPENE SYNTHASE 10"/>
    <property type="match status" value="1"/>
</dbReference>
<dbReference type="InterPro" id="IPR008949">
    <property type="entry name" value="Isoprenoid_synthase_dom_sf"/>
</dbReference>
<protein>
    <recommendedName>
        <fullName evidence="11">Terpene synthase</fullName>
    </recommendedName>
</protein>
<organism evidence="9 10">
    <name type="scientific">Cannabis sativa</name>
    <name type="common">Hemp</name>
    <name type="synonym">Marijuana</name>
    <dbReference type="NCBI Taxonomy" id="3483"/>
    <lineage>
        <taxon>Eukaryota</taxon>
        <taxon>Viridiplantae</taxon>
        <taxon>Streptophyta</taxon>
        <taxon>Embryophyta</taxon>
        <taxon>Tracheophyta</taxon>
        <taxon>Spermatophyta</taxon>
        <taxon>Magnoliopsida</taxon>
        <taxon>eudicotyledons</taxon>
        <taxon>Gunneridae</taxon>
        <taxon>Pentapetalae</taxon>
        <taxon>rosids</taxon>
        <taxon>fabids</taxon>
        <taxon>Rosales</taxon>
        <taxon>Cannabaceae</taxon>
        <taxon>Cannabis</taxon>
    </lineage>
</organism>
<comment type="pathway">
    <text evidence="2">Secondary metabolite biosynthesis; terpenoid biosynthesis.</text>
</comment>
<dbReference type="InterPro" id="IPR008930">
    <property type="entry name" value="Terpenoid_cyclase/PrenylTrfase"/>
</dbReference>
<gene>
    <name evidence="9" type="primary">LOC115716064</name>
</gene>
<dbReference type="InterPro" id="IPR001906">
    <property type="entry name" value="Terpene_synth_N"/>
</dbReference>
<feature type="compositionally biased region" description="Basic residues" evidence="6">
    <location>
        <begin position="37"/>
        <end position="51"/>
    </location>
</feature>
<feature type="domain" description="Terpene synthase N-terminal" evidence="7">
    <location>
        <begin position="86"/>
        <end position="267"/>
    </location>
</feature>
<keyword evidence="4" id="KW-0460">Magnesium</keyword>
<dbReference type="Gene3D" id="1.50.10.130">
    <property type="entry name" value="Terpene synthase, N-terminal domain"/>
    <property type="match status" value="1"/>
</dbReference>
<reference evidence="9" key="1">
    <citation type="submission" date="2018-11" db="EMBL/GenBank/DDBJ databases">
        <authorList>
            <person name="Grassa J C."/>
        </authorList>
    </citation>
    <scope>NUCLEOTIDE SEQUENCE [LARGE SCALE GENOMIC DNA]</scope>
</reference>
<evidence type="ECO:0000259" key="7">
    <source>
        <dbReference type="Pfam" id="PF01397"/>
    </source>
</evidence>
<dbReference type="KEGG" id="csav:115716064"/>
<dbReference type="SUPFAM" id="SSF48576">
    <property type="entry name" value="Terpenoid synthases"/>
    <property type="match status" value="1"/>
</dbReference>
<dbReference type="InterPro" id="IPR036965">
    <property type="entry name" value="Terpene_synth_N_sf"/>
</dbReference>
<evidence type="ECO:0000313" key="10">
    <source>
        <dbReference type="Proteomes" id="UP000596661"/>
    </source>
</evidence>
<dbReference type="PANTHER" id="PTHR31225">
    <property type="entry name" value="OS04G0344100 PROTEIN-RELATED"/>
    <property type="match status" value="1"/>
</dbReference>
<reference evidence="9" key="2">
    <citation type="submission" date="2021-03" db="UniProtKB">
        <authorList>
            <consortium name="EnsemblPlants"/>
        </authorList>
    </citation>
    <scope>IDENTIFICATION</scope>
</reference>
<evidence type="ECO:0000256" key="5">
    <source>
        <dbReference type="ARBA" id="ARBA00023239"/>
    </source>
</evidence>
<dbReference type="FunFam" id="1.50.10.130:FF:000001">
    <property type="entry name" value="Isoprene synthase, chloroplastic"/>
    <property type="match status" value="1"/>
</dbReference>
<evidence type="ECO:0000256" key="1">
    <source>
        <dbReference type="ARBA" id="ARBA00001946"/>
    </source>
</evidence>
<dbReference type="Gene3D" id="1.10.600.10">
    <property type="entry name" value="Farnesyl Diphosphate Synthase"/>
    <property type="match status" value="1"/>
</dbReference>